<evidence type="ECO:0000256" key="2">
    <source>
        <dbReference type="ARBA" id="ARBA00022448"/>
    </source>
</evidence>
<evidence type="ECO:0000256" key="7">
    <source>
        <dbReference type="RuleBase" id="RU363032"/>
    </source>
</evidence>
<comment type="similarity">
    <text evidence="7">Belongs to the binding-protein-dependent transport system permease family.</text>
</comment>
<feature type="transmembrane region" description="Helical" evidence="7">
    <location>
        <begin position="154"/>
        <end position="173"/>
    </location>
</feature>
<evidence type="ECO:0000256" key="1">
    <source>
        <dbReference type="ARBA" id="ARBA00004651"/>
    </source>
</evidence>
<name>A0ABP8E5M7_9MICO</name>
<reference evidence="11" key="1">
    <citation type="journal article" date="2019" name="Int. J. Syst. Evol. Microbiol.">
        <title>The Global Catalogue of Microorganisms (GCM) 10K type strain sequencing project: providing services to taxonomists for standard genome sequencing and annotation.</title>
        <authorList>
            <consortium name="The Broad Institute Genomics Platform"/>
            <consortium name="The Broad Institute Genome Sequencing Center for Infectious Disease"/>
            <person name="Wu L."/>
            <person name="Ma J."/>
        </authorList>
    </citation>
    <scope>NUCLEOTIDE SEQUENCE [LARGE SCALE GENOMIC DNA]</scope>
    <source>
        <strain evidence="11">JCM 17442</strain>
    </source>
</reference>
<proteinExistence type="inferred from homology"/>
<accession>A0ABP8E5M7</accession>
<keyword evidence="6 7" id="KW-0472">Membrane</keyword>
<feature type="transmembrane region" description="Helical" evidence="7">
    <location>
        <begin position="30"/>
        <end position="54"/>
    </location>
</feature>
<feature type="transmembrane region" description="Helical" evidence="7">
    <location>
        <begin position="92"/>
        <end position="112"/>
    </location>
</feature>
<evidence type="ECO:0000256" key="5">
    <source>
        <dbReference type="ARBA" id="ARBA00022989"/>
    </source>
</evidence>
<evidence type="ECO:0000256" key="3">
    <source>
        <dbReference type="ARBA" id="ARBA00022475"/>
    </source>
</evidence>
<dbReference type="EMBL" id="BAABAU010000004">
    <property type="protein sequence ID" value="GAA4267514.1"/>
    <property type="molecule type" value="Genomic_DNA"/>
</dbReference>
<feature type="domain" description="ABC transmembrane type-1" evidence="9">
    <location>
        <begin position="88"/>
        <end position="274"/>
    </location>
</feature>
<evidence type="ECO:0000313" key="11">
    <source>
        <dbReference type="Proteomes" id="UP001501594"/>
    </source>
</evidence>
<keyword evidence="2 7" id="KW-0813">Transport</keyword>
<feature type="transmembrane region" description="Helical" evidence="7">
    <location>
        <begin position="124"/>
        <end position="148"/>
    </location>
</feature>
<gene>
    <name evidence="10" type="ORF">GCM10022256_31260</name>
</gene>
<evidence type="ECO:0000313" key="10">
    <source>
        <dbReference type="EMBL" id="GAA4267514.1"/>
    </source>
</evidence>
<feature type="compositionally biased region" description="Low complexity" evidence="8">
    <location>
        <begin position="1"/>
        <end position="19"/>
    </location>
</feature>
<evidence type="ECO:0000256" key="8">
    <source>
        <dbReference type="SAM" id="MobiDB-lite"/>
    </source>
</evidence>
<dbReference type="PANTHER" id="PTHR30151">
    <property type="entry name" value="ALKANE SULFONATE ABC TRANSPORTER-RELATED, MEMBRANE SUBUNIT"/>
    <property type="match status" value="1"/>
</dbReference>
<dbReference type="Pfam" id="PF00528">
    <property type="entry name" value="BPD_transp_1"/>
    <property type="match status" value="1"/>
</dbReference>
<feature type="region of interest" description="Disordered" evidence="8">
    <location>
        <begin position="1"/>
        <end position="23"/>
    </location>
</feature>
<dbReference type="PANTHER" id="PTHR30151:SF41">
    <property type="entry name" value="ABC TRANSPORTER PERMEASE PROTEIN"/>
    <property type="match status" value="1"/>
</dbReference>
<keyword evidence="3" id="KW-1003">Cell membrane</keyword>
<organism evidence="10 11">
    <name type="scientific">Frondihabitans peucedani</name>
    <dbReference type="NCBI Taxonomy" id="598626"/>
    <lineage>
        <taxon>Bacteria</taxon>
        <taxon>Bacillati</taxon>
        <taxon>Actinomycetota</taxon>
        <taxon>Actinomycetes</taxon>
        <taxon>Micrococcales</taxon>
        <taxon>Microbacteriaceae</taxon>
        <taxon>Frondihabitans</taxon>
    </lineage>
</organism>
<dbReference type="InterPro" id="IPR035906">
    <property type="entry name" value="MetI-like_sf"/>
</dbReference>
<protein>
    <submittedName>
        <fullName evidence="10">ABC transporter permease</fullName>
    </submittedName>
</protein>
<dbReference type="CDD" id="cd06261">
    <property type="entry name" value="TM_PBP2"/>
    <property type="match status" value="1"/>
</dbReference>
<evidence type="ECO:0000259" key="9">
    <source>
        <dbReference type="PROSITE" id="PS50928"/>
    </source>
</evidence>
<keyword evidence="5 7" id="KW-1133">Transmembrane helix</keyword>
<keyword evidence="4 7" id="KW-0812">Transmembrane</keyword>
<dbReference type="InterPro" id="IPR000515">
    <property type="entry name" value="MetI-like"/>
</dbReference>
<dbReference type="Gene3D" id="1.10.3720.10">
    <property type="entry name" value="MetI-like"/>
    <property type="match status" value="1"/>
</dbReference>
<comment type="subcellular location">
    <subcellularLocation>
        <location evidence="1 7">Cell membrane</location>
        <topology evidence="1 7">Multi-pass membrane protein</topology>
    </subcellularLocation>
</comment>
<feature type="transmembrane region" description="Helical" evidence="7">
    <location>
        <begin position="202"/>
        <end position="225"/>
    </location>
</feature>
<dbReference type="PROSITE" id="PS50928">
    <property type="entry name" value="ABC_TM1"/>
    <property type="match status" value="1"/>
</dbReference>
<dbReference type="Proteomes" id="UP001501594">
    <property type="component" value="Unassembled WGS sequence"/>
</dbReference>
<feature type="transmembrane region" description="Helical" evidence="7">
    <location>
        <begin position="252"/>
        <end position="273"/>
    </location>
</feature>
<evidence type="ECO:0000256" key="6">
    <source>
        <dbReference type="ARBA" id="ARBA00023136"/>
    </source>
</evidence>
<dbReference type="RefSeq" id="WP_344797854.1">
    <property type="nucleotide sequence ID" value="NZ_BAABAU010000004.1"/>
</dbReference>
<dbReference type="SUPFAM" id="SSF161098">
    <property type="entry name" value="MetI-like"/>
    <property type="match status" value="1"/>
</dbReference>
<keyword evidence="11" id="KW-1185">Reference proteome</keyword>
<sequence>MAFDTAGTTTTGQGAAGISQRRRRSSNSRAMNIGLPIVVFFVLVGLFYVAAFYYDKVKQLPFLVPYPHLILKAAFDEPAFQTQLLQALGNTLLVAVVGLVIAVVIGMLWAVIMAQAKWLESALFPYAVVLLCIPILALVPLIGSLFGYEFKSRVIVTVLFCLFPMIASTLFGLQSIDKGQRELFQLQGAGRFTLLMKLRFPAALPSIFVGLRNAAGLAVIGAVVADQFFQRGNGGLGVLISVENQRLNGAEMYAAIFTASILGVLVFVLFNILRRLAIGKWYDQN</sequence>
<evidence type="ECO:0000256" key="4">
    <source>
        <dbReference type="ARBA" id="ARBA00022692"/>
    </source>
</evidence>
<comment type="caution">
    <text evidence="10">The sequence shown here is derived from an EMBL/GenBank/DDBJ whole genome shotgun (WGS) entry which is preliminary data.</text>
</comment>